<gene>
    <name evidence="1" type="ORF">HYALB_00013405</name>
</gene>
<reference evidence="1" key="1">
    <citation type="submission" date="2021-07" db="EMBL/GenBank/DDBJ databases">
        <authorList>
            <person name="Durling M."/>
        </authorList>
    </citation>
    <scope>NUCLEOTIDE SEQUENCE</scope>
</reference>
<organism evidence="1 2">
    <name type="scientific">Hymenoscyphus albidus</name>
    <dbReference type="NCBI Taxonomy" id="595503"/>
    <lineage>
        <taxon>Eukaryota</taxon>
        <taxon>Fungi</taxon>
        <taxon>Dikarya</taxon>
        <taxon>Ascomycota</taxon>
        <taxon>Pezizomycotina</taxon>
        <taxon>Leotiomycetes</taxon>
        <taxon>Helotiales</taxon>
        <taxon>Helotiaceae</taxon>
        <taxon>Hymenoscyphus</taxon>
    </lineage>
</organism>
<sequence length="339" mass="38764">MPPTKKKVKTSHPATIKPMVLGSASGIIDPPDMKIKVFEAEFHVHSAMIKLYSGYFRKFLDPSNKPPRPELPQGSFKYEWITVVDEGGAGWCLEDSSAYPNGIPDLSTFTGDKHRQIWAFASLLSAIYGEPYYVNNVARFHVLVDLADYYLALPAVSRSLDGLFHRCPQFTELHAVLFKDCVIFLAAPYEDPVFDQLEDPELKQTVKMAHQRLVETAERLVWNIFSASHTGQDKEQKEVRKCLDRVFPNLDGWYTRNYGKVDFLRHLEQESLSHTPELTSSFHEDLHSIVQNNSILVRDIEIEDLDSLEDNRHKHNLYSAKIEDKDLPWVSKESSGEQA</sequence>
<evidence type="ECO:0000313" key="1">
    <source>
        <dbReference type="EMBL" id="CAG8979715.1"/>
    </source>
</evidence>
<dbReference type="EMBL" id="CAJVRM010000330">
    <property type="protein sequence ID" value="CAG8979715.1"/>
    <property type="molecule type" value="Genomic_DNA"/>
</dbReference>
<dbReference type="Proteomes" id="UP000701801">
    <property type="component" value="Unassembled WGS sequence"/>
</dbReference>
<proteinExistence type="predicted"/>
<keyword evidence="2" id="KW-1185">Reference proteome</keyword>
<protein>
    <recommendedName>
        <fullName evidence="3">BTB domain-containing protein</fullName>
    </recommendedName>
</protein>
<dbReference type="AlphaFoldDB" id="A0A9N9LQZ3"/>
<accession>A0A9N9LQZ3</accession>
<evidence type="ECO:0000313" key="2">
    <source>
        <dbReference type="Proteomes" id="UP000701801"/>
    </source>
</evidence>
<comment type="caution">
    <text evidence="1">The sequence shown here is derived from an EMBL/GenBank/DDBJ whole genome shotgun (WGS) entry which is preliminary data.</text>
</comment>
<name>A0A9N9LQZ3_9HELO</name>
<dbReference type="OrthoDB" id="2129688at2759"/>
<evidence type="ECO:0008006" key="3">
    <source>
        <dbReference type="Google" id="ProtNLM"/>
    </source>
</evidence>